<dbReference type="STRING" id="930128.SAMN05192532_104285"/>
<dbReference type="InterPro" id="IPR036480">
    <property type="entry name" value="CarbP_synth_ssu_N_sf"/>
</dbReference>
<comment type="pathway">
    <text evidence="8">Pyrimidine metabolism; UMP biosynthesis via de novo pathway; (S)-dihydroorotate from bicarbonate: step 1/3.</text>
</comment>
<comment type="subunit">
    <text evidence="8">Composed of two chains; the small (or glutamine) chain promotes the hydrolysis of glutamine to ammonia, which is used by the large (or ammonia) chain to synthesize carbamoyl phosphate. Tetramer of heterodimers (alpha,beta)4.</text>
</comment>
<dbReference type="UniPathway" id="UPA00068">
    <property type="reaction ID" value="UER00171"/>
</dbReference>
<comment type="similarity">
    <text evidence="2 8">Belongs to the CarA family.</text>
</comment>
<dbReference type="EC" id="6.3.5.5" evidence="8"/>
<evidence type="ECO:0000313" key="10">
    <source>
        <dbReference type="EMBL" id="SFE83561.1"/>
    </source>
</evidence>
<feature type="binding site" evidence="8">
    <location>
        <position position="62"/>
    </location>
    <ligand>
        <name>L-glutamine</name>
        <dbReference type="ChEBI" id="CHEBI:58359"/>
    </ligand>
</feature>
<reference evidence="10 11" key="1">
    <citation type="submission" date="2016-10" db="EMBL/GenBank/DDBJ databases">
        <authorList>
            <person name="de Groot N.N."/>
        </authorList>
    </citation>
    <scope>NUCLEOTIDE SEQUENCE [LARGE SCALE GENOMIC DNA]</scope>
    <source>
        <strain evidence="10 11">DSM 23995</strain>
    </source>
</reference>
<dbReference type="GO" id="GO:0006541">
    <property type="term" value="P:glutamine metabolic process"/>
    <property type="evidence" value="ECO:0007669"/>
    <property type="project" value="InterPro"/>
</dbReference>
<evidence type="ECO:0000256" key="2">
    <source>
        <dbReference type="ARBA" id="ARBA00007800"/>
    </source>
</evidence>
<dbReference type="InterPro" id="IPR050472">
    <property type="entry name" value="Anth_synth/Amidotransfase"/>
</dbReference>
<feature type="binding site" evidence="8">
    <location>
        <position position="265"/>
    </location>
    <ligand>
        <name>L-glutamine</name>
        <dbReference type="ChEBI" id="CHEBI:58359"/>
    </ligand>
</feature>
<dbReference type="PANTHER" id="PTHR43418">
    <property type="entry name" value="MULTIFUNCTIONAL TRYPTOPHAN BIOSYNTHESIS PROTEIN-RELATED"/>
    <property type="match status" value="1"/>
</dbReference>
<feature type="binding site" evidence="8">
    <location>
        <position position="303"/>
    </location>
    <ligand>
        <name>L-glutamine</name>
        <dbReference type="ChEBI" id="CHEBI:58359"/>
    </ligand>
</feature>
<organism evidence="10 11">
    <name type="scientific">Alteribacillus iranensis</name>
    <dbReference type="NCBI Taxonomy" id="930128"/>
    <lineage>
        <taxon>Bacteria</taxon>
        <taxon>Bacillati</taxon>
        <taxon>Bacillota</taxon>
        <taxon>Bacilli</taxon>
        <taxon>Bacillales</taxon>
        <taxon>Bacillaceae</taxon>
        <taxon>Alteribacillus</taxon>
    </lineage>
</organism>
<dbReference type="SUPFAM" id="SSF52317">
    <property type="entry name" value="Class I glutamine amidotransferase-like"/>
    <property type="match status" value="1"/>
</dbReference>
<dbReference type="Gene3D" id="3.50.30.20">
    <property type="entry name" value="Carbamoyl-phosphate synthase small subunit, N-terminal domain"/>
    <property type="match status" value="1"/>
</dbReference>
<dbReference type="Proteomes" id="UP000199516">
    <property type="component" value="Unassembled WGS sequence"/>
</dbReference>
<dbReference type="PRINTS" id="PR00099">
    <property type="entry name" value="CPSGATASE"/>
</dbReference>
<feature type="binding site" evidence="8">
    <location>
        <position position="305"/>
    </location>
    <ligand>
        <name>L-glutamine</name>
        <dbReference type="ChEBI" id="CHEBI:58359"/>
    </ligand>
</feature>
<dbReference type="EMBL" id="FONT01000004">
    <property type="protein sequence ID" value="SFE83561.1"/>
    <property type="molecule type" value="Genomic_DNA"/>
</dbReference>
<feature type="region of interest" description="CPSase" evidence="8">
    <location>
        <begin position="1"/>
        <end position="186"/>
    </location>
</feature>
<feature type="binding site" evidence="8">
    <location>
        <position position="306"/>
    </location>
    <ligand>
        <name>L-glutamine</name>
        <dbReference type="ChEBI" id="CHEBI:58359"/>
    </ligand>
</feature>
<dbReference type="InterPro" id="IPR029062">
    <property type="entry name" value="Class_I_gatase-like"/>
</dbReference>
<dbReference type="PRINTS" id="PR00096">
    <property type="entry name" value="GATASE"/>
</dbReference>
<dbReference type="UniPathway" id="UPA00070">
    <property type="reaction ID" value="UER00115"/>
</dbReference>
<dbReference type="NCBIfam" id="TIGR01368">
    <property type="entry name" value="CPSaseIIsmall"/>
    <property type="match status" value="1"/>
</dbReference>
<dbReference type="Pfam" id="PF00117">
    <property type="entry name" value="GATase"/>
    <property type="match status" value="1"/>
</dbReference>
<proteinExistence type="inferred from homology"/>
<dbReference type="InterPro" id="IPR006274">
    <property type="entry name" value="CarbamoylP_synth_ssu"/>
</dbReference>
<dbReference type="SMART" id="SM01097">
    <property type="entry name" value="CPSase_sm_chain"/>
    <property type="match status" value="1"/>
</dbReference>
<dbReference type="GO" id="GO:0005524">
    <property type="term" value="F:ATP binding"/>
    <property type="evidence" value="ECO:0007669"/>
    <property type="project" value="UniProtKB-UniRule"/>
</dbReference>
<evidence type="ECO:0000259" key="9">
    <source>
        <dbReference type="SMART" id="SM01097"/>
    </source>
</evidence>
<dbReference type="SUPFAM" id="SSF52021">
    <property type="entry name" value="Carbamoyl phosphate synthetase, small subunit N-terminal domain"/>
    <property type="match status" value="1"/>
</dbReference>
<dbReference type="GO" id="GO:0006207">
    <property type="term" value="P:'de novo' pyrimidine nucleobase biosynthetic process"/>
    <property type="evidence" value="ECO:0007669"/>
    <property type="project" value="InterPro"/>
</dbReference>
<dbReference type="InterPro" id="IPR002474">
    <property type="entry name" value="CarbamoylP_synth_ssu_N"/>
</dbReference>
<feature type="binding site" evidence="8">
    <location>
        <position position="262"/>
    </location>
    <ligand>
        <name>L-glutamine</name>
        <dbReference type="ChEBI" id="CHEBI:58359"/>
    </ligand>
</feature>
<dbReference type="CDD" id="cd01744">
    <property type="entry name" value="GATase1_CPSase"/>
    <property type="match status" value="1"/>
</dbReference>
<keyword evidence="8" id="KW-0028">Amino-acid biosynthesis</keyword>
<keyword evidence="11" id="KW-1185">Reference proteome</keyword>
<protein>
    <recommendedName>
        <fullName evidence="8">Carbamoyl phosphate synthase small chain</fullName>
        <ecNumber evidence="8">6.3.5.5</ecNumber>
    </recommendedName>
    <alternativeName>
        <fullName evidence="8">Carbamoyl phosphate synthetase glutamine chain</fullName>
    </alternativeName>
</protein>
<keyword evidence="5 8" id="KW-0067">ATP-binding</keyword>
<dbReference type="GO" id="GO:0004359">
    <property type="term" value="F:glutaminase activity"/>
    <property type="evidence" value="ECO:0007669"/>
    <property type="project" value="RHEA"/>
</dbReference>
<dbReference type="Pfam" id="PF00988">
    <property type="entry name" value="CPSase_sm_chain"/>
    <property type="match status" value="1"/>
</dbReference>
<dbReference type="PROSITE" id="PS51273">
    <property type="entry name" value="GATASE_TYPE_1"/>
    <property type="match status" value="1"/>
</dbReference>
<dbReference type="GO" id="GO:0004088">
    <property type="term" value="F:carbamoyl-phosphate synthase (glutamine-hydrolyzing) activity"/>
    <property type="evidence" value="ECO:0007669"/>
    <property type="project" value="UniProtKB-UniRule"/>
</dbReference>
<keyword evidence="6 8" id="KW-0315">Glutamine amidotransferase</keyword>
<dbReference type="NCBIfam" id="NF009475">
    <property type="entry name" value="PRK12838.1"/>
    <property type="match status" value="1"/>
</dbReference>
<dbReference type="InterPro" id="IPR035686">
    <property type="entry name" value="CPSase_GATase1"/>
</dbReference>
<feature type="binding site" evidence="8">
    <location>
        <position position="234"/>
    </location>
    <ligand>
        <name>L-glutamine</name>
        <dbReference type="ChEBI" id="CHEBI:58359"/>
    </ligand>
</feature>
<dbReference type="HAMAP" id="MF_01209">
    <property type="entry name" value="CPSase_S_chain"/>
    <property type="match status" value="1"/>
</dbReference>
<comment type="catalytic activity">
    <reaction evidence="7 8">
        <text>hydrogencarbonate + L-glutamine + 2 ATP + H2O = carbamoyl phosphate + L-glutamate + 2 ADP + phosphate + 2 H(+)</text>
        <dbReference type="Rhea" id="RHEA:18633"/>
        <dbReference type="ChEBI" id="CHEBI:15377"/>
        <dbReference type="ChEBI" id="CHEBI:15378"/>
        <dbReference type="ChEBI" id="CHEBI:17544"/>
        <dbReference type="ChEBI" id="CHEBI:29985"/>
        <dbReference type="ChEBI" id="CHEBI:30616"/>
        <dbReference type="ChEBI" id="CHEBI:43474"/>
        <dbReference type="ChEBI" id="CHEBI:58228"/>
        <dbReference type="ChEBI" id="CHEBI:58359"/>
        <dbReference type="ChEBI" id="CHEBI:456216"/>
        <dbReference type="EC" id="6.3.5.5"/>
    </reaction>
</comment>
<feature type="active site" evidence="8">
    <location>
        <position position="348"/>
    </location>
</feature>
<comment type="pathway">
    <text evidence="1 8">Amino-acid biosynthesis; L-arginine biosynthesis; carbamoyl phosphate from bicarbonate: step 1/1.</text>
</comment>
<dbReference type="PANTHER" id="PTHR43418:SF7">
    <property type="entry name" value="CARBAMOYL-PHOSPHATE SYNTHASE SMALL CHAIN"/>
    <property type="match status" value="1"/>
</dbReference>
<keyword evidence="8" id="KW-0665">Pyrimidine biosynthesis</keyword>
<evidence type="ECO:0000256" key="7">
    <source>
        <dbReference type="ARBA" id="ARBA00048816"/>
    </source>
</evidence>
<feature type="binding site" evidence="8">
    <location>
        <position position="236"/>
    </location>
    <ligand>
        <name>L-glutamine</name>
        <dbReference type="ChEBI" id="CHEBI:58359"/>
    </ligand>
</feature>
<keyword evidence="3 8" id="KW-0436">Ligase</keyword>
<sequence>MIACYIINVATRKGLPMTTGYLVLETGEVFEGEWIGAEYEIAGEVVFNTGMTGYQEMMTDPSYAGQILTFSYPLIGNYGLNETDDESFQVSASAILAGEVTETPNHYQSHSTMTEKLMKANIPGLKNIDTRAVVAAVRKHQTVRGKIVFNERNVKDDEDWGVKENAALVDSVTVQEMMTYGSGNHHVVLVDFGYKKSILTALLENDCKVTVVPYNTSYDTIQDLYPDGVLFSNGPGDPMEMKPYFTTIKKLTQSYPSLGICLGHQVIALAYGASTEKMPFGHRGSNHPVIDTTTGKVWITSQNHGYVVIENSVDSNEFEVLFRNVNDKTVEGMRHISLPLQSVQFHPEAHPGPSDTAYVFDDFIKQVSSAKENEVVKI</sequence>
<dbReference type="AlphaFoldDB" id="A0A1I2DTL8"/>
<evidence type="ECO:0000256" key="8">
    <source>
        <dbReference type="HAMAP-Rule" id="MF_01209"/>
    </source>
</evidence>
<feature type="active site" evidence="8">
    <location>
        <position position="346"/>
    </location>
</feature>
<dbReference type="GO" id="GO:0006526">
    <property type="term" value="P:L-arginine biosynthetic process"/>
    <property type="evidence" value="ECO:0007669"/>
    <property type="project" value="UniProtKB-UniRule"/>
</dbReference>
<evidence type="ECO:0000313" key="11">
    <source>
        <dbReference type="Proteomes" id="UP000199516"/>
    </source>
</evidence>
<evidence type="ECO:0000256" key="4">
    <source>
        <dbReference type="ARBA" id="ARBA00022741"/>
    </source>
</evidence>
<dbReference type="PRINTS" id="PR00097">
    <property type="entry name" value="ANTSNTHASEII"/>
</dbReference>
<evidence type="ECO:0000256" key="5">
    <source>
        <dbReference type="ARBA" id="ARBA00022840"/>
    </source>
</evidence>
<comment type="function">
    <text evidence="8">Small subunit of the glutamine-dependent carbamoyl phosphate synthetase (CPSase). CPSase catalyzes the formation of carbamoyl phosphate from the ammonia moiety of glutamine, carbonate, and phosphate donated by ATP, constituting the first step of 2 biosynthetic pathways, one leading to arginine and/or urea and the other to pyrimidine nucleotides. The small subunit (glutamine amidotransferase) binds and cleaves glutamine to supply the large subunit with the substrate ammonia.</text>
</comment>
<name>A0A1I2DTL8_9BACI</name>
<dbReference type="InterPro" id="IPR017926">
    <property type="entry name" value="GATASE"/>
</dbReference>
<keyword evidence="8" id="KW-0055">Arginine biosynthesis</keyword>
<dbReference type="GO" id="GO:0044205">
    <property type="term" value="P:'de novo' UMP biosynthetic process"/>
    <property type="evidence" value="ECO:0007669"/>
    <property type="project" value="UniProtKB-UniRule"/>
</dbReference>
<accession>A0A1I2DTL8</accession>
<gene>
    <name evidence="8" type="primary">carA</name>
    <name evidence="10" type="ORF">SAMN05192532_104285</name>
</gene>
<keyword evidence="4 8" id="KW-0547">Nucleotide-binding</keyword>
<comment type="catalytic activity">
    <reaction evidence="8">
        <text>L-glutamine + H2O = L-glutamate + NH4(+)</text>
        <dbReference type="Rhea" id="RHEA:15889"/>
        <dbReference type="ChEBI" id="CHEBI:15377"/>
        <dbReference type="ChEBI" id="CHEBI:28938"/>
        <dbReference type="ChEBI" id="CHEBI:29985"/>
        <dbReference type="ChEBI" id="CHEBI:58359"/>
    </reaction>
</comment>
<feature type="domain" description="Carbamoyl-phosphate synthase small subunit N-terminal" evidence="9">
    <location>
        <begin position="18"/>
        <end position="148"/>
    </location>
</feature>
<feature type="active site" description="Nucleophile" evidence="8">
    <location>
        <position position="261"/>
    </location>
</feature>
<evidence type="ECO:0000256" key="3">
    <source>
        <dbReference type="ARBA" id="ARBA00022598"/>
    </source>
</evidence>
<evidence type="ECO:0000256" key="1">
    <source>
        <dbReference type="ARBA" id="ARBA00005077"/>
    </source>
</evidence>
<dbReference type="Gene3D" id="3.40.50.880">
    <property type="match status" value="1"/>
</dbReference>
<evidence type="ECO:0000256" key="6">
    <source>
        <dbReference type="ARBA" id="ARBA00022962"/>
    </source>
</evidence>